<dbReference type="InterPro" id="IPR032675">
    <property type="entry name" value="LRR_dom_sf"/>
</dbReference>
<dbReference type="InterPro" id="IPR001611">
    <property type="entry name" value="Leu-rich_rpt"/>
</dbReference>
<dbReference type="Gene3D" id="3.80.10.10">
    <property type="entry name" value="Ribonuclease Inhibitor"/>
    <property type="match status" value="2"/>
</dbReference>
<dbReference type="Proteomes" id="UP000652761">
    <property type="component" value="Unassembled WGS sequence"/>
</dbReference>
<dbReference type="Pfam" id="PF00560">
    <property type="entry name" value="LRR_1"/>
    <property type="match status" value="3"/>
</dbReference>
<name>A0A843VM87_COLES</name>
<evidence type="ECO:0008006" key="5">
    <source>
        <dbReference type="Google" id="ProtNLM"/>
    </source>
</evidence>
<dbReference type="PANTHER" id="PTHR48006">
    <property type="entry name" value="LEUCINE-RICH REPEAT-CONTAINING PROTEIN DDB_G0281931-RELATED"/>
    <property type="match status" value="1"/>
</dbReference>
<organism evidence="3 4">
    <name type="scientific">Colocasia esculenta</name>
    <name type="common">Wild taro</name>
    <name type="synonym">Arum esculentum</name>
    <dbReference type="NCBI Taxonomy" id="4460"/>
    <lineage>
        <taxon>Eukaryota</taxon>
        <taxon>Viridiplantae</taxon>
        <taxon>Streptophyta</taxon>
        <taxon>Embryophyta</taxon>
        <taxon>Tracheophyta</taxon>
        <taxon>Spermatophyta</taxon>
        <taxon>Magnoliopsida</taxon>
        <taxon>Liliopsida</taxon>
        <taxon>Araceae</taxon>
        <taxon>Aroideae</taxon>
        <taxon>Colocasieae</taxon>
        <taxon>Colocasia</taxon>
    </lineage>
</organism>
<comment type="caution">
    <text evidence="3">The sequence shown here is derived from an EMBL/GenBank/DDBJ whole genome shotgun (WGS) entry which is preliminary data.</text>
</comment>
<dbReference type="InterPro" id="IPR051824">
    <property type="entry name" value="LRR_Rcpt-Like_S/T_Kinase"/>
</dbReference>
<protein>
    <recommendedName>
        <fullName evidence="5">Leucine-rich repeat-containing N-terminal plant-type domain-containing protein</fullName>
    </recommendedName>
</protein>
<keyword evidence="1" id="KW-0433">Leucine-rich repeat</keyword>
<dbReference type="AlphaFoldDB" id="A0A843VM87"/>
<dbReference type="PANTHER" id="PTHR48006:SF60">
    <property type="entry name" value="PROTEIN KINASE DOMAIN-CONTAINING PROTEIN"/>
    <property type="match status" value="1"/>
</dbReference>
<reference evidence="3" key="1">
    <citation type="submission" date="2017-07" db="EMBL/GenBank/DDBJ databases">
        <title>Taro Niue Genome Assembly and Annotation.</title>
        <authorList>
            <person name="Atibalentja N."/>
            <person name="Keating K."/>
            <person name="Fields C.J."/>
        </authorList>
    </citation>
    <scope>NUCLEOTIDE SEQUENCE</scope>
    <source>
        <strain evidence="3">Niue_2</strain>
        <tissue evidence="3">Leaf</tissue>
    </source>
</reference>
<evidence type="ECO:0000256" key="1">
    <source>
        <dbReference type="ARBA" id="ARBA00022614"/>
    </source>
</evidence>
<dbReference type="OrthoDB" id="671703at2759"/>
<sequence length="374" mass="40695">MRAAASPAAVSGRQARPPLAPPHLFRRLLVVSLCCCCCCFQDLRSEAQTLPQQEVDALKQIAGKLKIPPTLWDFRLDPCTGWSPWSRTKYIVSNLTCDCNTTSDACHVVGMQAPSSPPLHSHTCIDPAHGAEPDGDAAGGVRQPHFPGSDVGAHFEISGLSFIFNSTLLDLTRNYINGSIPAAAWASLPLVNVSLMGNRLSGPIPEAIGNITTLQWLTLEDNMLQGSLPRSLGNLTSLTRLLLDANNFTGELPETLGNLKNLTDLYAAILFHFRIDGNDISGKIPSFIGNWTKLTRFDMQGTALEGPFPSALSLLQNLIELRVTDLKKSDGGFPPIKDMPKMRHLVLRNCSISGQIPRYLGTMPRLRILYGSSN</sequence>
<keyword evidence="2" id="KW-0677">Repeat</keyword>
<evidence type="ECO:0000313" key="4">
    <source>
        <dbReference type="Proteomes" id="UP000652761"/>
    </source>
</evidence>
<gene>
    <name evidence="3" type="ORF">Taro_028140</name>
</gene>
<dbReference type="FunFam" id="3.80.10.10:FF:000383">
    <property type="entry name" value="Leucine-rich repeat receptor protein kinase EMS1"/>
    <property type="match status" value="1"/>
</dbReference>
<evidence type="ECO:0000313" key="3">
    <source>
        <dbReference type="EMBL" id="MQL95477.1"/>
    </source>
</evidence>
<evidence type="ECO:0000256" key="2">
    <source>
        <dbReference type="ARBA" id="ARBA00022737"/>
    </source>
</evidence>
<dbReference type="SUPFAM" id="SSF52058">
    <property type="entry name" value="L domain-like"/>
    <property type="match status" value="1"/>
</dbReference>
<dbReference type="EMBL" id="NMUH01001797">
    <property type="protein sequence ID" value="MQL95477.1"/>
    <property type="molecule type" value="Genomic_DNA"/>
</dbReference>
<keyword evidence="4" id="KW-1185">Reference proteome</keyword>
<proteinExistence type="predicted"/>
<accession>A0A843VM87</accession>